<sequence length="111" mass="12411">VISSYAHGHDNVTENTADSLLLSKTETKAIANIAVFTYNEITPENIDSFHFHGNPDVFPVQALLVNPKSKKDELTLRGCFENRTDNLQVIVPTLVMRKLLDTVISVKNLLF</sequence>
<dbReference type="EMBL" id="HG315671">
    <property type="protein sequence ID" value="CDF79769.1"/>
    <property type="molecule type" value="Genomic_DNA"/>
</dbReference>
<evidence type="ECO:0000313" key="1">
    <source>
        <dbReference type="EMBL" id="CDF79769.1"/>
    </source>
</evidence>
<accession>T2KP67</accession>
<protein>
    <submittedName>
        <fullName evidence="1">Uncharacterized protein</fullName>
    </submittedName>
</protein>
<dbReference type="PATRIC" id="fig|1347342.6.peg.2062"/>
<evidence type="ECO:0000313" key="2">
    <source>
        <dbReference type="Proteomes" id="UP000016160"/>
    </source>
</evidence>
<organism evidence="1 2">
    <name type="scientific">Formosa agariphila (strain DSM 15362 / KCTC 12365 / LMG 23005 / KMM 3901 / M-2Alg 35-1)</name>
    <dbReference type="NCBI Taxonomy" id="1347342"/>
    <lineage>
        <taxon>Bacteria</taxon>
        <taxon>Pseudomonadati</taxon>
        <taxon>Bacteroidota</taxon>
        <taxon>Flavobacteriia</taxon>
        <taxon>Flavobacteriales</taxon>
        <taxon>Flavobacteriaceae</taxon>
        <taxon>Formosa</taxon>
    </lineage>
</organism>
<feature type="non-terminal residue" evidence="1">
    <location>
        <position position="1"/>
    </location>
</feature>
<dbReference type="STRING" id="1347342.BN863_20570"/>
<dbReference type="eggNOG" id="COG0577">
    <property type="taxonomic scope" value="Bacteria"/>
</dbReference>
<dbReference type="AlphaFoldDB" id="T2KP67"/>
<proteinExistence type="predicted"/>
<keyword evidence="2" id="KW-1185">Reference proteome</keyword>
<gene>
    <name evidence="1" type="ORF">BN863_20570</name>
</gene>
<reference evidence="1 2" key="1">
    <citation type="journal article" date="2013" name="Appl. Environ. Microbiol.">
        <title>The genome of the alga-associated marine flavobacterium Formosa agariphila KMM 3901T reveals a broad potential for degradation of algal polysaccharides.</title>
        <authorList>
            <person name="Mann A.J."/>
            <person name="Hahnke R.L."/>
            <person name="Huang S."/>
            <person name="Werner J."/>
            <person name="Xing P."/>
            <person name="Barbeyron T."/>
            <person name="Huettel B."/>
            <person name="Stueber K."/>
            <person name="Reinhardt R."/>
            <person name="Harder J."/>
            <person name="Gloeckner F.O."/>
            <person name="Amann R.I."/>
            <person name="Teeling H."/>
        </authorList>
    </citation>
    <scope>NUCLEOTIDE SEQUENCE [LARGE SCALE GENOMIC DNA]</scope>
    <source>
        <strain evidence="2">DSM 15362 / KCTC 12365 / LMG 23005 / KMM 3901</strain>
    </source>
</reference>
<dbReference type="HOGENOM" id="CLU_2163679_0_0_10"/>
<name>T2KP67_FORAG</name>
<dbReference type="Proteomes" id="UP000016160">
    <property type="component" value="Chromosome"/>
</dbReference>